<gene>
    <name evidence="1" type="ORF">DCF17_01245</name>
</gene>
<keyword evidence="1" id="KW-0560">Oxidoreductase</keyword>
<dbReference type="SUPFAM" id="SSF51197">
    <property type="entry name" value="Clavaminate synthase-like"/>
    <property type="match status" value="1"/>
</dbReference>
<comment type="caution">
    <text evidence="1">The sequence shown here is derived from an EMBL/GenBank/DDBJ whole genome shotgun (WGS) entry which is preliminary data.</text>
</comment>
<proteinExistence type="predicted"/>
<evidence type="ECO:0000313" key="1">
    <source>
        <dbReference type="EMBL" id="PZO45468.1"/>
    </source>
</evidence>
<organism evidence="1 2">
    <name type="scientific">Shackletoniella antarctica</name>
    <dbReference type="NCBI Taxonomy" id="268115"/>
    <lineage>
        <taxon>Bacteria</taxon>
        <taxon>Bacillati</taxon>
        <taxon>Cyanobacteriota</taxon>
        <taxon>Cyanophyceae</taxon>
        <taxon>Oculatellales</taxon>
        <taxon>Oculatellaceae</taxon>
        <taxon>Shackletoniella</taxon>
    </lineage>
</organism>
<keyword evidence="1" id="KW-0223">Dioxygenase</keyword>
<dbReference type="EMBL" id="QBMN01000005">
    <property type="protein sequence ID" value="PZO45468.1"/>
    <property type="molecule type" value="Genomic_DNA"/>
</dbReference>
<dbReference type="AlphaFoldDB" id="A0A2W4YRJ0"/>
<reference evidence="1 2" key="2">
    <citation type="submission" date="2018-06" db="EMBL/GenBank/DDBJ databases">
        <title>Metagenomic assembly of (sub)arctic Cyanobacteria and their associated microbiome from non-axenic cultures.</title>
        <authorList>
            <person name="Baurain D."/>
        </authorList>
    </citation>
    <scope>NUCLEOTIDE SEQUENCE [LARGE SCALE GENOMIC DNA]</scope>
    <source>
        <strain evidence="1">ULC041bin1</strain>
    </source>
</reference>
<reference evidence="2" key="1">
    <citation type="submission" date="2018-04" db="EMBL/GenBank/DDBJ databases">
        <authorList>
            <person name="Cornet L."/>
        </authorList>
    </citation>
    <scope>NUCLEOTIDE SEQUENCE [LARGE SCALE GENOMIC DNA]</scope>
</reference>
<evidence type="ECO:0000313" key="2">
    <source>
        <dbReference type="Proteomes" id="UP000249081"/>
    </source>
</evidence>
<protein>
    <submittedName>
        <fullName evidence="1">Phytanoyl-CoA dioxygenase</fullName>
    </submittedName>
</protein>
<name>A0A2W4YRJ0_9CYAN</name>
<dbReference type="GO" id="GO:0051213">
    <property type="term" value="F:dioxygenase activity"/>
    <property type="evidence" value="ECO:0007669"/>
    <property type="project" value="UniProtKB-KW"/>
</dbReference>
<accession>A0A2W4YRJ0</accession>
<dbReference type="Proteomes" id="UP000249081">
    <property type="component" value="Unassembled WGS sequence"/>
</dbReference>
<dbReference type="Gene3D" id="2.60.120.620">
    <property type="entry name" value="q2cbj1_9rhob like domain"/>
    <property type="match status" value="1"/>
</dbReference>
<sequence length="306" mass="35522">MDMYKKTLAKEFKRAKNFGRRHIEDIFIFRNVADNLHQKRILEHTKNLPPLCDEGSALVEKLRQDGVVITSCKNLTINSTPLFLESAYKIKEKLSREPSENVPNEPFLLASPSLVSNHPETFLWGLNEKLLNIAENYLGLPVAYHGMYFHRDLPNAKPVKSKLWHRDMEDYRSLKIIVYLNDICDESCGPLQFIPKNLSEKVSKKLGRNYGYTEDSLMQSLIPSHTWKSCLGPEQTVFLMDTVQLFHRGKVPLVTDRFAIFFDYTSRYPKRPYYCKSSLPKEKMISLAQGLSDQQIKALFWRDVVD</sequence>